<dbReference type="Proteomes" id="UP001202328">
    <property type="component" value="Unassembled WGS sequence"/>
</dbReference>
<feature type="compositionally biased region" description="Polar residues" evidence="1">
    <location>
        <begin position="1"/>
        <end position="22"/>
    </location>
</feature>
<dbReference type="Gene3D" id="3.30.70.2890">
    <property type="entry name" value="XS domain"/>
    <property type="match status" value="1"/>
</dbReference>
<feature type="compositionally biased region" description="Low complexity" evidence="1">
    <location>
        <begin position="23"/>
        <end position="34"/>
    </location>
</feature>
<feature type="region of interest" description="Disordered" evidence="1">
    <location>
        <begin position="214"/>
        <end position="299"/>
    </location>
</feature>
<feature type="compositionally biased region" description="Polar residues" evidence="1">
    <location>
        <begin position="248"/>
        <end position="257"/>
    </location>
</feature>
<evidence type="ECO:0000313" key="4">
    <source>
        <dbReference type="Proteomes" id="UP001202328"/>
    </source>
</evidence>
<feature type="domain" description="XS" evidence="2">
    <location>
        <begin position="433"/>
        <end position="566"/>
    </location>
</feature>
<feature type="compositionally biased region" description="Low complexity" evidence="1">
    <location>
        <begin position="72"/>
        <end position="82"/>
    </location>
</feature>
<dbReference type="PANTHER" id="PTHR46619">
    <property type="entry name" value="RNA RECOGNITION MOTIF XS DOMAIN PROTEIN-RELATED"/>
    <property type="match status" value="1"/>
</dbReference>
<evidence type="ECO:0000259" key="2">
    <source>
        <dbReference type="Pfam" id="PF03468"/>
    </source>
</evidence>
<sequence length="586" mass="64993">MNNQNKMAVGGNPSNHNNNHKGSSSTSSSQFQKSSFRKSRWDNNHDNFQSDHKPNSSSKDSKPSYPKKDESTTTTKLSSSSKPQPDQAYTPSGGSGMFNGGGGSPFTDPVNFGPPPPPPAYGFHMLERRTIVMADGNVRTYLALPPDYQDFPGGRHMDERYYPFGPGGGGREPEFGFDNHFPHDGFHREHGGDMYGRNGQGEYWNSVGFDGRSSLLPPEGGSLKRKYGDGDERDPRDLRDPRDEFSRQRQQLLQYGNPNGFPLGHADRGGGDYLAGTSSPFGRDPMLSGRGMDDHRSQKHLRVGGDYGSSHSRHVGHGNDSNSKFSDVDTHALKKSFLHYVQLLNENPAQRKEFLEDGKHGRLKCLACGRASKEFSDVHGLIMHTYNSVDLRVDHLGLHKALCVLMGWNYAKAPENSKSYQSLSADEAAARRDDLIMWPPLVIIHNTNSGRGKDGHMEGMGNKTMDNKLRDLGFIGGKAKSLFGKDGHLGITLVKFGADQPALKEAMRLAEYFEKDNHGRGGWARAQSLQSGRNDEINPNLVRGDPKTGEKTRILFGYLGTASDLDKVDYDTRKKTVIESRREYRL</sequence>
<feature type="compositionally biased region" description="Basic and acidic residues" evidence="1">
    <location>
        <begin position="39"/>
        <end position="71"/>
    </location>
</feature>
<accession>A0AAD4XUG0</accession>
<dbReference type="Pfam" id="PF03468">
    <property type="entry name" value="XS"/>
    <property type="match status" value="1"/>
</dbReference>
<name>A0AAD4XUG0_9MAGN</name>
<evidence type="ECO:0000313" key="3">
    <source>
        <dbReference type="EMBL" id="KAI3951189.1"/>
    </source>
</evidence>
<dbReference type="PANTHER" id="PTHR46619:SF3">
    <property type="entry name" value="RNA RECOGNITION MOTIF XS DOMAIN PROTEIN"/>
    <property type="match status" value="1"/>
</dbReference>
<comment type="caution">
    <text evidence="3">The sequence shown here is derived from an EMBL/GenBank/DDBJ whole genome shotgun (WGS) entry which is preliminary data.</text>
</comment>
<feature type="region of interest" description="Disordered" evidence="1">
    <location>
        <begin position="1"/>
        <end position="115"/>
    </location>
</feature>
<gene>
    <name evidence="3" type="ORF">MKW98_028593</name>
</gene>
<dbReference type="AlphaFoldDB" id="A0AAD4XUG0"/>
<keyword evidence="4" id="KW-1185">Reference proteome</keyword>
<protein>
    <recommendedName>
        <fullName evidence="2">XS domain-containing protein</fullName>
    </recommendedName>
</protein>
<dbReference type="GO" id="GO:0031047">
    <property type="term" value="P:regulatory ncRNA-mediated gene silencing"/>
    <property type="evidence" value="ECO:0007669"/>
    <property type="project" value="InterPro"/>
</dbReference>
<dbReference type="InterPro" id="IPR005380">
    <property type="entry name" value="XS_domain"/>
</dbReference>
<evidence type="ECO:0000256" key="1">
    <source>
        <dbReference type="SAM" id="MobiDB-lite"/>
    </source>
</evidence>
<reference evidence="3" key="1">
    <citation type="submission" date="2022-04" db="EMBL/GenBank/DDBJ databases">
        <title>A functionally conserved STORR gene fusion in Papaver species that diverged 16.8 million years ago.</title>
        <authorList>
            <person name="Catania T."/>
        </authorList>
    </citation>
    <scope>NUCLEOTIDE SEQUENCE</scope>
    <source>
        <strain evidence="3">S-188037</strain>
    </source>
</reference>
<organism evidence="3 4">
    <name type="scientific">Papaver atlanticum</name>
    <dbReference type="NCBI Taxonomy" id="357466"/>
    <lineage>
        <taxon>Eukaryota</taxon>
        <taxon>Viridiplantae</taxon>
        <taxon>Streptophyta</taxon>
        <taxon>Embryophyta</taxon>
        <taxon>Tracheophyta</taxon>
        <taxon>Spermatophyta</taxon>
        <taxon>Magnoliopsida</taxon>
        <taxon>Ranunculales</taxon>
        <taxon>Papaveraceae</taxon>
        <taxon>Papaveroideae</taxon>
        <taxon>Papaver</taxon>
    </lineage>
</organism>
<dbReference type="InterPro" id="IPR038588">
    <property type="entry name" value="XS_domain_sf"/>
</dbReference>
<dbReference type="EMBL" id="JAJJMB010002559">
    <property type="protein sequence ID" value="KAI3951189.1"/>
    <property type="molecule type" value="Genomic_DNA"/>
</dbReference>
<proteinExistence type="predicted"/>
<feature type="compositionally biased region" description="Gly residues" evidence="1">
    <location>
        <begin position="93"/>
        <end position="104"/>
    </location>
</feature>
<feature type="compositionally biased region" description="Basic and acidic residues" evidence="1">
    <location>
        <begin position="226"/>
        <end position="247"/>
    </location>
</feature>